<feature type="domain" description="CAAX prenyl protease 2/Lysostaphin resistance protein A-like" evidence="2">
    <location>
        <begin position="84"/>
        <end position="173"/>
    </location>
</feature>
<dbReference type="EC" id="3.4.-.-" evidence="3"/>
<keyword evidence="1" id="KW-0812">Transmembrane</keyword>
<evidence type="ECO:0000313" key="3">
    <source>
        <dbReference type="EMBL" id="MDO3383126.1"/>
    </source>
</evidence>
<feature type="transmembrane region" description="Helical" evidence="1">
    <location>
        <begin position="12"/>
        <end position="31"/>
    </location>
</feature>
<keyword evidence="3" id="KW-0378">Hydrolase</keyword>
<feature type="transmembrane region" description="Helical" evidence="1">
    <location>
        <begin position="137"/>
        <end position="154"/>
    </location>
</feature>
<accession>A0ABT8TKF0</accession>
<dbReference type="EMBL" id="JAULRT010000060">
    <property type="protein sequence ID" value="MDO3383126.1"/>
    <property type="molecule type" value="Genomic_DNA"/>
</dbReference>
<feature type="transmembrane region" description="Helical" evidence="1">
    <location>
        <begin position="111"/>
        <end position="130"/>
    </location>
</feature>
<evidence type="ECO:0000256" key="1">
    <source>
        <dbReference type="SAM" id="Phobius"/>
    </source>
</evidence>
<sequence length="200" mass="21704">MKHSVFVTMSLFEGGLSVIALLLLSFTTIVINPPGSAGAGALLWGCLAALATYGAMALSVRWLPGFRARLRPHIGQMQQLFTPLSLWQLAFISLLAGVGEELLFRVLLQNWLAGFGYPSVAIVLASLVFAALHWLSLTYFLVTLVVGLAFGIVYHTTQSFVLVASWHGVYDFIALVIVSRCPQWLGFSQASPPSPNTQTH</sequence>
<dbReference type="InterPro" id="IPR003675">
    <property type="entry name" value="Rce1/LyrA-like_dom"/>
</dbReference>
<keyword evidence="1" id="KW-1133">Transmembrane helix</keyword>
<keyword evidence="4" id="KW-1185">Reference proteome</keyword>
<feature type="transmembrane region" description="Helical" evidence="1">
    <location>
        <begin position="37"/>
        <end position="60"/>
    </location>
</feature>
<name>A0ABT8TKF0_9GAMM</name>
<keyword evidence="3" id="KW-0645">Protease</keyword>
<dbReference type="GO" id="GO:0008237">
    <property type="term" value="F:metallopeptidase activity"/>
    <property type="evidence" value="ECO:0007669"/>
    <property type="project" value="UniProtKB-KW"/>
</dbReference>
<organism evidence="3 4">
    <name type="scientific">Gilvimarinus algae</name>
    <dbReference type="NCBI Taxonomy" id="3058037"/>
    <lineage>
        <taxon>Bacteria</taxon>
        <taxon>Pseudomonadati</taxon>
        <taxon>Pseudomonadota</taxon>
        <taxon>Gammaproteobacteria</taxon>
        <taxon>Cellvibrionales</taxon>
        <taxon>Cellvibrionaceae</taxon>
        <taxon>Gilvimarinus</taxon>
    </lineage>
</organism>
<evidence type="ECO:0000259" key="2">
    <source>
        <dbReference type="Pfam" id="PF02517"/>
    </source>
</evidence>
<keyword evidence="3" id="KW-0482">Metalloprotease</keyword>
<protein>
    <submittedName>
        <fullName evidence="3">CPBP family intramembrane metalloprotease</fullName>
        <ecNumber evidence="3">3.4.-.-</ecNumber>
    </submittedName>
</protein>
<keyword evidence="1" id="KW-0472">Membrane</keyword>
<comment type="caution">
    <text evidence="3">The sequence shown here is derived from an EMBL/GenBank/DDBJ whole genome shotgun (WGS) entry which is preliminary data.</text>
</comment>
<reference evidence="3" key="1">
    <citation type="submission" date="2023-07" db="EMBL/GenBank/DDBJ databases">
        <title>Gilvimarinus algae sp. nov., isolated from the surface of Kelp.</title>
        <authorList>
            <person name="Sun Y.Y."/>
            <person name="Gong Y."/>
            <person name="Du Z.J."/>
        </authorList>
    </citation>
    <scope>NUCLEOTIDE SEQUENCE</scope>
    <source>
        <strain evidence="3">SDUM040014</strain>
    </source>
</reference>
<dbReference type="RefSeq" id="WP_302713845.1">
    <property type="nucleotide sequence ID" value="NZ_JAULRT010000060.1"/>
</dbReference>
<gene>
    <name evidence="3" type="ORF">QWI16_13180</name>
</gene>
<dbReference type="Pfam" id="PF02517">
    <property type="entry name" value="Rce1-like"/>
    <property type="match status" value="1"/>
</dbReference>
<proteinExistence type="predicted"/>
<feature type="transmembrane region" description="Helical" evidence="1">
    <location>
        <begin position="80"/>
        <end position="99"/>
    </location>
</feature>
<dbReference type="Proteomes" id="UP001168380">
    <property type="component" value="Unassembled WGS sequence"/>
</dbReference>
<evidence type="ECO:0000313" key="4">
    <source>
        <dbReference type="Proteomes" id="UP001168380"/>
    </source>
</evidence>